<dbReference type="EMBL" id="JBHSTP010000003">
    <property type="protein sequence ID" value="MFC6357065.1"/>
    <property type="molecule type" value="Genomic_DNA"/>
</dbReference>
<gene>
    <name evidence="1" type="ORF">ACFQB0_13215</name>
</gene>
<proteinExistence type="predicted"/>
<evidence type="ECO:0000313" key="2">
    <source>
        <dbReference type="Proteomes" id="UP001596306"/>
    </source>
</evidence>
<name>A0ABW1VHV3_9MICO</name>
<organism evidence="1 2">
    <name type="scientific">Luethyella okanaganae</name>
    <dbReference type="NCBI Taxonomy" id="69372"/>
    <lineage>
        <taxon>Bacteria</taxon>
        <taxon>Bacillati</taxon>
        <taxon>Actinomycetota</taxon>
        <taxon>Actinomycetes</taxon>
        <taxon>Micrococcales</taxon>
        <taxon>Microbacteriaceae</taxon>
        <taxon>Luethyella</taxon>
    </lineage>
</organism>
<sequence>MVCDLLVGPLLARALLPLTAPLDDQFARQTAQVALDYLTADSSAKLAHAR</sequence>
<reference evidence="2" key="1">
    <citation type="journal article" date="2019" name="Int. J. Syst. Evol. Microbiol.">
        <title>The Global Catalogue of Microorganisms (GCM) 10K type strain sequencing project: providing services to taxonomists for standard genome sequencing and annotation.</title>
        <authorList>
            <consortium name="The Broad Institute Genomics Platform"/>
            <consortium name="The Broad Institute Genome Sequencing Center for Infectious Disease"/>
            <person name="Wu L."/>
            <person name="Ma J."/>
        </authorList>
    </citation>
    <scope>NUCLEOTIDE SEQUENCE [LARGE SCALE GENOMIC DNA]</scope>
    <source>
        <strain evidence="2">CCUG 43304</strain>
    </source>
</reference>
<accession>A0ABW1VHV3</accession>
<evidence type="ECO:0008006" key="3">
    <source>
        <dbReference type="Google" id="ProtNLM"/>
    </source>
</evidence>
<dbReference type="RefSeq" id="WP_386732452.1">
    <property type="nucleotide sequence ID" value="NZ_JBHSTP010000003.1"/>
</dbReference>
<comment type="caution">
    <text evidence="1">The sequence shown here is derived from an EMBL/GenBank/DDBJ whole genome shotgun (WGS) entry which is preliminary data.</text>
</comment>
<evidence type="ECO:0000313" key="1">
    <source>
        <dbReference type="EMBL" id="MFC6357065.1"/>
    </source>
</evidence>
<dbReference type="Proteomes" id="UP001596306">
    <property type="component" value="Unassembled WGS sequence"/>
</dbReference>
<protein>
    <recommendedName>
        <fullName evidence="3">TetR family transcriptional regulator</fullName>
    </recommendedName>
</protein>
<keyword evidence="2" id="KW-1185">Reference proteome</keyword>